<comment type="caution">
    <text evidence="3">The sequence shown here is derived from an EMBL/GenBank/DDBJ whole genome shotgun (WGS) entry which is preliminary data.</text>
</comment>
<reference evidence="3" key="1">
    <citation type="submission" date="2021-09" db="EMBL/GenBank/DDBJ databases">
        <authorList>
            <consortium name="AG Swart"/>
            <person name="Singh M."/>
            <person name="Singh A."/>
            <person name="Seah K."/>
            <person name="Emmerich C."/>
        </authorList>
    </citation>
    <scope>NUCLEOTIDE SEQUENCE</scope>
    <source>
        <strain evidence="3">ATCC30299</strain>
    </source>
</reference>
<name>A0AAU9KAW7_9CILI</name>
<gene>
    <name evidence="3" type="ORF">BSTOLATCC_MIC66069</name>
</gene>
<dbReference type="Proteomes" id="UP001162131">
    <property type="component" value="Unassembled WGS sequence"/>
</dbReference>
<evidence type="ECO:0000256" key="2">
    <source>
        <dbReference type="SAM" id="Phobius"/>
    </source>
</evidence>
<feature type="transmembrane region" description="Helical" evidence="2">
    <location>
        <begin position="6"/>
        <end position="29"/>
    </location>
</feature>
<dbReference type="EMBL" id="CAJZBQ010000064">
    <property type="protein sequence ID" value="CAG9336188.1"/>
    <property type="molecule type" value="Genomic_DNA"/>
</dbReference>
<keyword evidence="4" id="KW-1185">Reference proteome</keyword>
<keyword evidence="2" id="KW-0472">Membrane</keyword>
<evidence type="ECO:0000256" key="1">
    <source>
        <dbReference type="SAM" id="Coils"/>
    </source>
</evidence>
<evidence type="ECO:0008006" key="5">
    <source>
        <dbReference type="Google" id="ProtNLM"/>
    </source>
</evidence>
<protein>
    <recommendedName>
        <fullName evidence="5">ATP synthase F0 subunit 8</fullName>
    </recommendedName>
</protein>
<feature type="coiled-coil region" evidence="1">
    <location>
        <begin position="32"/>
        <end position="62"/>
    </location>
</feature>
<evidence type="ECO:0000313" key="4">
    <source>
        <dbReference type="Proteomes" id="UP001162131"/>
    </source>
</evidence>
<keyword evidence="2" id="KW-0812">Transmembrane</keyword>
<keyword evidence="2" id="KW-1133">Transmembrane helix</keyword>
<organism evidence="3 4">
    <name type="scientific">Blepharisma stoltei</name>
    <dbReference type="NCBI Taxonomy" id="1481888"/>
    <lineage>
        <taxon>Eukaryota</taxon>
        <taxon>Sar</taxon>
        <taxon>Alveolata</taxon>
        <taxon>Ciliophora</taxon>
        <taxon>Postciliodesmatophora</taxon>
        <taxon>Heterotrichea</taxon>
        <taxon>Heterotrichida</taxon>
        <taxon>Blepharismidae</taxon>
        <taxon>Blepharisma</taxon>
    </lineage>
</organism>
<dbReference type="AlphaFoldDB" id="A0AAU9KAW7"/>
<proteinExistence type="predicted"/>
<accession>A0AAU9KAW7</accession>
<evidence type="ECO:0000313" key="3">
    <source>
        <dbReference type="EMBL" id="CAG9336188.1"/>
    </source>
</evidence>
<keyword evidence="1" id="KW-0175">Coiled coil</keyword>
<sequence>MEANWAWYQLIIVLFIAAIIIWRIVLFIFPKIKEMYEEKARLENLNREKERLLGKRNEIQYHVDWATYNNDLSKAQSLTPSLEKIMNKISEIDASLSGKKSNFYV</sequence>